<keyword evidence="2" id="KW-1185">Reference proteome</keyword>
<gene>
    <name evidence="1" type="ORF">Q5H92_26335</name>
</gene>
<sequence length="194" mass="22015">MGVQLPSVLALFRSPIKAQIIFSELTENQILSVSTFKVRNKTVYVLFHSALGKLGNASMGTLKFSQLAMENISSMRLAGDTTISRQINTITCFFFKEESAKNVAPIELFFRGLNKYAQTATINQESKKFFHSGRISTLLFNSDRIELLQQQLGIEGEVAGYINFNKTSAGYEYENLYFLYADRMKADYARHDFQ</sequence>
<comment type="caution">
    <text evidence="1">The sequence shown here is derived from an EMBL/GenBank/DDBJ whole genome shotgun (WGS) entry which is preliminary data.</text>
</comment>
<proteinExistence type="predicted"/>
<accession>A0ABT9AKR6</accession>
<organism evidence="1 2">
    <name type="scientific">Hymenobacter mellowenesis</name>
    <dbReference type="NCBI Taxonomy" id="3063995"/>
    <lineage>
        <taxon>Bacteria</taxon>
        <taxon>Pseudomonadati</taxon>
        <taxon>Bacteroidota</taxon>
        <taxon>Cytophagia</taxon>
        <taxon>Cytophagales</taxon>
        <taxon>Hymenobacteraceae</taxon>
        <taxon>Hymenobacter</taxon>
    </lineage>
</organism>
<dbReference type="EMBL" id="JAUQSX010000025">
    <property type="protein sequence ID" value="MDO7849905.1"/>
    <property type="molecule type" value="Genomic_DNA"/>
</dbReference>
<evidence type="ECO:0000313" key="1">
    <source>
        <dbReference type="EMBL" id="MDO7849905.1"/>
    </source>
</evidence>
<reference evidence="1" key="1">
    <citation type="submission" date="2023-07" db="EMBL/GenBank/DDBJ databases">
        <authorList>
            <person name="Kim M.K."/>
        </authorList>
    </citation>
    <scope>NUCLEOTIDE SEQUENCE</scope>
    <source>
        <strain evidence="1">M29</strain>
    </source>
</reference>
<dbReference type="Proteomes" id="UP001167796">
    <property type="component" value="Unassembled WGS sequence"/>
</dbReference>
<evidence type="ECO:0000313" key="2">
    <source>
        <dbReference type="Proteomes" id="UP001167796"/>
    </source>
</evidence>
<protein>
    <submittedName>
        <fullName evidence="1">Uncharacterized protein</fullName>
    </submittedName>
</protein>
<dbReference type="RefSeq" id="WP_305014564.1">
    <property type="nucleotide sequence ID" value="NZ_JAUQSX010000025.1"/>
</dbReference>
<name>A0ABT9AKR6_9BACT</name>